<dbReference type="Gene3D" id="1.10.40.60">
    <property type="entry name" value="EpsJ-like"/>
    <property type="match status" value="2"/>
</dbReference>
<dbReference type="Pfam" id="PF21687">
    <property type="entry name" value="T2SSK_1st"/>
    <property type="match status" value="1"/>
</dbReference>
<evidence type="ECO:0000256" key="6">
    <source>
        <dbReference type="ARBA" id="ARBA00022692"/>
    </source>
</evidence>
<keyword evidence="4 10" id="KW-1003">Cell membrane</keyword>
<comment type="caution">
    <text evidence="13">The sequence shown here is derived from an EMBL/GenBank/DDBJ whole genome shotgun (WGS) entry which is preliminary data.</text>
</comment>
<dbReference type="PANTHER" id="PTHR38831">
    <property type="entry name" value="TYPE II SECRETION SYSTEM PROTEIN K"/>
    <property type="match status" value="1"/>
</dbReference>
<feature type="domain" description="T2SS protein K second SAM-like" evidence="11">
    <location>
        <begin position="218"/>
        <end position="272"/>
    </location>
</feature>
<dbReference type="InterPro" id="IPR049179">
    <property type="entry name" value="T2SSK_SAM-like_2nd"/>
</dbReference>
<name>A0A2S7K2T8_9PROT</name>
<comment type="subcellular location">
    <subcellularLocation>
        <location evidence="1 10">Cell inner membrane</location>
    </subcellularLocation>
</comment>
<evidence type="ECO:0000256" key="9">
    <source>
        <dbReference type="ARBA" id="ARBA00023136"/>
    </source>
</evidence>
<reference evidence="13 14" key="1">
    <citation type="submission" date="2017-12" db="EMBL/GenBank/DDBJ databases">
        <authorList>
            <person name="Hurst M.R.H."/>
        </authorList>
    </citation>
    <scope>NUCLEOTIDE SEQUENCE [LARGE SCALE GENOMIC DNA]</scope>
    <source>
        <strain evidence="13 14">SY-3-19</strain>
    </source>
</reference>
<dbReference type="Proteomes" id="UP000239504">
    <property type="component" value="Unassembled WGS sequence"/>
</dbReference>
<evidence type="ECO:0000259" key="12">
    <source>
        <dbReference type="Pfam" id="PF21687"/>
    </source>
</evidence>
<dbReference type="InterPro" id="IPR049031">
    <property type="entry name" value="T2SSK_SAM-like_1st"/>
</dbReference>
<dbReference type="InterPro" id="IPR005628">
    <property type="entry name" value="GspK"/>
</dbReference>
<accession>A0A2S7K2T8</accession>
<dbReference type="InterPro" id="IPR045584">
    <property type="entry name" value="Pilin-like"/>
</dbReference>
<evidence type="ECO:0000256" key="7">
    <source>
        <dbReference type="ARBA" id="ARBA00022927"/>
    </source>
</evidence>
<dbReference type="GO" id="GO:0009306">
    <property type="term" value="P:protein secretion"/>
    <property type="evidence" value="ECO:0007669"/>
    <property type="project" value="InterPro"/>
</dbReference>
<dbReference type="SUPFAM" id="SSF158544">
    <property type="entry name" value="GspK insert domain-like"/>
    <property type="match status" value="2"/>
</dbReference>
<dbReference type="PANTHER" id="PTHR38831:SF1">
    <property type="entry name" value="TYPE II SECRETION SYSTEM PROTEIN K-RELATED"/>
    <property type="match status" value="1"/>
</dbReference>
<dbReference type="AlphaFoldDB" id="A0A2S7K2T8"/>
<dbReference type="RefSeq" id="WP_104830918.1">
    <property type="nucleotide sequence ID" value="NZ_PJCH01000011.1"/>
</dbReference>
<proteinExistence type="inferred from homology"/>
<keyword evidence="7" id="KW-0653">Protein transport</keyword>
<evidence type="ECO:0000256" key="1">
    <source>
        <dbReference type="ARBA" id="ARBA00004533"/>
    </source>
</evidence>
<evidence type="ECO:0000256" key="2">
    <source>
        <dbReference type="ARBA" id="ARBA00007246"/>
    </source>
</evidence>
<evidence type="ECO:0000256" key="4">
    <source>
        <dbReference type="ARBA" id="ARBA00022475"/>
    </source>
</evidence>
<evidence type="ECO:0000313" key="14">
    <source>
        <dbReference type="Proteomes" id="UP000239504"/>
    </source>
</evidence>
<dbReference type="GO" id="GO:0005886">
    <property type="term" value="C:plasma membrane"/>
    <property type="evidence" value="ECO:0007669"/>
    <property type="project" value="UniProtKB-SubCell"/>
</dbReference>
<keyword evidence="3 10" id="KW-0813">Transport</keyword>
<dbReference type="Pfam" id="PF03934">
    <property type="entry name" value="T2SSK"/>
    <property type="match status" value="1"/>
</dbReference>
<keyword evidence="8" id="KW-1133">Transmembrane helix</keyword>
<keyword evidence="9 10" id="KW-0472">Membrane</keyword>
<protein>
    <recommendedName>
        <fullName evidence="10">Type II secretion system protein K</fullName>
    </recommendedName>
</protein>
<dbReference type="NCBIfam" id="NF037980">
    <property type="entry name" value="T2SS_GspK"/>
    <property type="match status" value="1"/>
</dbReference>
<keyword evidence="14" id="KW-1185">Reference proteome</keyword>
<dbReference type="Gene3D" id="3.30.1300.30">
    <property type="entry name" value="GSPII I/J protein-like"/>
    <property type="match status" value="1"/>
</dbReference>
<feature type="domain" description="T2SS protein K first SAM-like" evidence="12">
    <location>
        <begin position="104"/>
        <end position="209"/>
    </location>
</feature>
<evidence type="ECO:0000256" key="8">
    <source>
        <dbReference type="ARBA" id="ARBA00022989"/>
    </source>
</evidence>
<dbReference type="InterPro" id="IPR038072">
    <property type="entry name" value="GspK_central_sf"/>
</dbReference>
<sequence>MTDRKKQRGAALLIVLLLAATVSFVAVSAMEKTKLAFSRTINVTARGEALWGAFGIETLALAAVEEILGQENATMSLDDPWATAPVELPLERGSARVFFADATTCFNVNSLGGAYDDRNAQNGPVAEFIRLAGHAGVGEFDARALAESIGDWIDEDTSRRPQGAEDGYYTLLPSPYRTGNQKLASISELRAIKGVTREIYGALKPYLCAGSDEAAMKINVNMLTEARAPVLAAALGPEVTVQAARDIISDRPPGGYAAVQEFMGVPAVAALNLSGSDRFDVTSRYLQARAEIVYDTALLEMTSMIETGGRGARVLARRIGAEE</sequence>
<dbReference type="PIRSF" id="PIRSF002786">
    <property type="entry name" value="XcpX"/>
    <property type="match status" value="1"/>
</dbReference>
<dbReference type="EMBL" id="PJCH01000011">
    <property type="protein sequence ID" value="PQA86801.1"/>
    <property type="molecule type" value="Genomic_DNA"/>
</dbReference>
<evidence type="ECO:0000256" key="5">
    <source>
        <dbReference type="ARBA" id="ARBA00022519"/>
    </source>
</evidence>
<keyword evidence="5 10" id="KW-0997">Cell inner membrane</keyword>
<evidence type="ECO:0000313" key="13">
    <source>
        <dbReference type="EMBL" id="PQA86801.1"/>
    </source>
</evidence>
<gene>
    <name evidence="13" type="ORF">CW354_15060</name>
</gene>
<comment type="similarity">
    <text evidence="2 10">Belongs to the GSP K family.</text>
</comment>
<evidence type="ECO:0000256" key="3">
    <source>
        <dbReference type="ARBA" id="ARBA00022448"/>
    </source>
</evidence>
<evidence type="ECO:0000259" key="11">
    <source>
        <dbReference type="Pfam" id="PF03934"/>
    </source>
</evidence>
<keyword evidence="6" id="KW-0812">Transmembrane</keyword>
<organism evidence="13 14">
    <name type="scientific">Hyphococcus luteus</name>
    <dbReference type="NCBI Taxonomy" id="2058213"/>
    <lineage>
        <taxon>Bacteria</taxon>
        <taxon>Pseudomonadati</taxon>
        <taxon>Pseudomonadota</taxon>
        <taxon>Alphaproteobacteria</taxon>
        <taxon>Parvularculales</taxon>
        <taxon>Parvularculaceae</taxon>
        <taxon>Hyphococcus</taxon>
    </lineage>
</organism>
<dbReference type="SUPFAM" id="SSF54523">
    <property type="entry name" value="Pili subunits"/>
    <property type="match status" value="1"/>
</dbReference>
<dbReference type="OrthoDB" id="9788973at2"/>
<evidence type="ECO:0000256" key="10">
    <source>
        <dbReference type="PIRNR" id="PIRNR002786"/>
    </source>
</evidence>